<organism evidence="3">
    <name type="scientific">freshwater metagenome</name>
    <dbReference type="NCBI Taxonomy" id="449393"/>
    <lineage>
        <taxon>unclassified sequences</taxon>
        <taxon>metagenomes</taxon>
        <taxon>ecological metagenomes</taxon>
    </lineage>
</organism>
<dbReference type="PANTHER" id="PTHR11070:SF45">
    <property type="entry name" value="DNA 3'-5' HELICASE"/>
    <property type="match status" value="1"/>
</dbReference>
<feature type="region of interest" description="Disordered" evidence="1">
    <location>
        <begin position="461"/>
        <end position="480"/>
    </location>
</feature>
<dbReference type="GO" id="GO:0043138">
    <property type="term" value="F:3'-5' DNA helicase activity"/>
    <property type="evidence" value="ECO:0007669"/>
    <property type="project" value="TreeGrafter"/>
</dbReference>
<reference evidence="3" key="1">
    <citation type="submission" date="2020-05" db="EMBL/GenBank/DDBJ databases">
        <authorList>
            <person name="Chiriac C."/>
            <person name="Salcher M."/>
            <person name="Ghai R."/>
            <person name="Kavagutti S V."/>
        </authorList>
    </citation>
    <scope>NUCLEOTIDE SEQUENCE</scope>
</reference>
<dbReference type="GO" id="GO:0000725">
    <property type="term" value="P:recombinational repair"/>
    <property type="evidence" value="ECO:0007669"/>
    <property type="project" value="TreeGrafter"/>
</dbReference>
<feature type="region of interest" description="Disordered" evidence="1">
    <location>
        <begin position="1"/>
        <end position="22"/>
    </location>
</feature>
<dbReference type="SUPFAM" id="SSF52540">
    <property type="entry name" value="P-loop containing nucleoside triphosphate hydrolases"/>
    <property type="match status" value="1"/>
</dbReference>
<dbReference type="GO" id="GO:0005829">
    <property type="term" value="C:cytosol"/>
    <property type="evidence" value="ECO:0007669"/>
    <property type="project" value="TreeGrafter"/>
</dbReference>
<dbReference type="GO" id="GO:0005524">
    <property type="term" value="F:ATP binding"/>
    <property type="evidence" value="ECO:0007669"/>
    <property type="project" value="InterPro"/>
</dbReference>
<dbReference type="PANTHER" id="PTHR11070">
    <property type="entry name" value="UVRD / RECB / PCRA DNA HELICASE FAMILY MEMBER"/>
    <property type="match status" value="1"/>
</dbReference>
<dbReference type="Pfam" id="PF13538">
    <property type="entry name" value="UvrD_C_2"/>
    <property type="match status" value="1"/>
</dbReference>
<dbReference type="GO" id="GO:0003677">
    <property type="term" value="F:DNA binding"/>
    <property type="evidence" value="ECO:0007669"/>
    <property type="project" value="InterPro"/>
</dbReference>
<evidence type="ECO:0000259" key="2">
    <source>
        <dbReference type="Pfam" id="PF13538"/>
    </source>
</evidence>
<dbReference type="InterPro" id="IPR027417">
    <property type="entry name" value="P-loop_NTPase"/>
</dbReference>
<sequence length="720" mass="77925">MPLTDSGARMPPPRPKKDMSMGSIEDEQVFMDGAYATLERHIEYLDGRVARLRAAPSVGTVQDELERQAQFENLMHQLKAARLAGARLCFGRIDTAAHDSYHIGRVGLRDADGDPVLLDWRAPNAAGFYQATTVNPMGVTQRRRIITKDRTVTHVEDEVLADPTFASSDTDAAAAAVEAPREGRMGDIIATIAADQDAIVRSPLAQITVVEGGPGTGKTVVALHRAAWLLYTFREKLAKDGVLVIGPSTAFLHYIEQVLPSLGETDVVLLTPGQLFPGITATRSDPAATAAIKGDLRMTAVIAAAVEHRRRIPDHDVPITLDDGSTISITARQLADARRSVPKNASFHGGREQFLTRALDSLARDRCRRRSEDPSDEDNRHDALVDIIDDPAVRRTLNLMWLPISPERLVHLLLTDPAALKQASNGILTAAERRALTAVNESDWSVDDVPLLDEAAHVLGDYAPPRPRRSAESDDGMSELSVSDPFASVLTTTVAERALEDREWIYGHVVVDEAQELSTMAWHCVARRSSRRSMTIVGDLQQTTHPAGARDWDEALRGIGGTVSLHTLTVTYRITKQTAATAVEWLTRAGGQAPLLQPIRDGEPADLITCAEPDLAASILAFVGDAEGRACVVLPDLTYARLSRELRGVSDEFGSGDAALDSPIAVLTARETKGLEFDTVIVVDPDAISAQAARGSDIYVACTRATKRLALVAFLPPELG</sequence>
<dbReference type="InterPro" id="IPR027785">
    <property type="entry name" value="UvrD-like_helicase_C"/>
</dbReference>
<dbReference type="InterPro" id="IPR000212">
    <property type="entry name" value="DNA_helicase_UvrD/REP"/>
</dbReference>
<dbReference type="AlphaFoldDB" id="A0A6J7ICH3"/>
<name>A0A6J7ICH3_9ZZZZ</name>
<accession>A0A6J7ICH3</accession>
<dbReference type="EMBL" id="CAFBNE010000002">
    <property type="protein sequence ID" value="CAB4928520.1"/>
    <property type="molecule type" value="Genomic_DNA"/>
</dbReference>
<proteinExistence type="predicted"/>
<gene>
    <name evidence="3" type="ORF">UFOPK3772_00105</name>
</gene>
<protein>
    <submittedName>
        <fullName evidence="3">Unannotated protein</fullName>
    </submittedName>
</protein>
<dbReference type="Gene3D" id="3.40.50.300">
    <property type="entry name" value="P-loop containing nucleotide triphosphate hydrolases"/>
    <property type="match status" value="2"/>
</dbReference>
<evidence type="ECO:0000313" key="3">
    <source>
        <dbReference type="EMBL" id="CAB4928520.1"/>
    </source>
</evidence>
<evidence type="ECO:0000256" key="1">
    <source>
        <dbReference type="SAM" id="MobiDB-lite"/>
    </source>
</evidence>
<feature type="domain" description="UvrD-like helicase C-terminal" evidence="2">
    <location>
        <begin position="664"/>
        <end position="712"/>
    </location>
</feature>